<keyword evidence="7" id="KW-0460">Magnesium</keyword>
<protein>
    <recommendedName>
        <fullName evidence="3">phosphoserine phosphatase</fullName>
        <ecNumber evidence="3">3.1.3.3</ecNumber>
    </recommendedName>
</protein>
<gene>
    <name evidence="11" type="ORF">ALQ73_03454</name>
</gene>
<organism evidence="11 12">
    <name type="scientific">Pseudomonas savastanoi pv. glycinea</name>
    <name type="common">Pseudomonas syringae pv. glycinea</name>
    <dbReference type="NCBI Taxonomy" id="318"/>
    <lineage>
        <taxon>Bacteria</taxon>
        <taxon>Pseudomonadati</taxon>
        <taxon>Pseudomonadota</taxon>
        <taxon>Gammaproteobacteria</taxon>
        <taxon>Pseudomonadales</taxon>
        <taxon>Pseudomonadaceae</taxon>
        <taxon>Pseudomonas</taxon>
    </lineage>
</organism>
<evidence type="ECO:0000313" key="12">
    <source>
        <dbReference type="Proteomes" id="UP000276829"/>
    </source>
</evidence>
<dbReference type="EMBL" id="RBON01000116">
    <property type="protein sequence ID" value="RMM70434.1"/>
    <property type="molecule type" value="Genomic_DNA"/>
</dbReference>
<dbReference type="GO" id="GO:0036424">
    <property type="term" value="F:L-phosphoserine phosphatase activity"/>
    <property type="evidence" value="ECO:0007669"/>
    <property type="project" value="TreeGrafter"/>
</dbReference>
<comment type="caution">
    <text evidence="11">The sequence shown here is derived from an EMBL/GenBank/DDBJ whole genome shotgun (WGS) entry which is preliminary data.</text>
</comment>
<accession>A0A3M4YJ51</accession>
<evidence type="ECO:0000313" key="11">
    <source>
        <dbReference type="EMBL" id="RMM70434.1"/>
    </source>
</evidence>
<sequence>MAWKLACFDLDGTLARTSTGLHLARKIGHSDVMRELEDGYQAGQITNIEVATLDGLHYRGLSQKDIALMLDDIPVIHDIRKTVDWLQVNGIPSVICTLAWKCVAEFFADHYDFITSSGPVLKTDHMGVFTGEVESHFTEHDKPVFVNSLCQSLGVSMSEVFHVGDSLSDIPLFERVGFSIALNANQQARHKAQATLDSDSLFDIIGLIPGLYATANSAH</sequence>
<evidence type="ECO:0000256" key="10">
    <source>
        <dbReference type="ARBA" id="ARBA00048523"/>
    </source>
</evidence>
<keyword evidence="5" id="KW-0479">Metal-binding</keyword>
<keyword evidence="4" id="KW-0028">Amino-acid biosynthesis</keyword>
<dbReference type="Gene3D" id="3.40.50.1000">
    <property type="entry name" value="HAD superfamily/HAD-like"/>
    <property type="match status" value="1"/>
</dbReference>
<dbReference type="RefSeq" id="WP_003380652.1">
    <property type="nucleotide sequence ID" value="NZ_RBON01000116.1"/>
</dbReference>
<dbReference type="PANTHER" id="PTHR43344">
    <property type="entry name" value="PHOSPHOSERINE PHOSPHATASE"/>
    <property type="match status" value="1"/>
</dbReference>
<evidence type="ECO:0000256" key="6">
    <source>
        <dbReference type="ARBA" id="ARBA00022801"/>
    </source>
</evidence>
<dbReference type="GO" id="GO:0000287">
    <property type="term" value="F:magnesium ion binding"/>
    <property type="evidence" value="ECO:0007669"/>
    <property type="project" value="TreeGrafter"/>
</dbReference>
<dbReference type="Pfam" id="PF12710">
    <property type="entry name" value="HAD"/>
    <property type="match status" value="1"/>
</dbReference>
<evidence type="ECO:0000256" key="7">
    <source>
        <dbReference type="ARBA" id="ARBA00022842"/>
    </source>
</evidence>
<evidence type="ECO:0000256" key="2">
    <source>
        <dbReference type="ARBA" id="ARBA00005135"/>
    </source>
</evidence>
<keyword evidence="6 11" id="KW-0378">Hydrolase</keyword>
<reference evidence="11 12" key="1">
    <citation type="submission" date="2018-08" db="EMBL/GenBank/DDBJ databases">
        <title>Recombination of ecologically and evolutionarily significant loci maintains genetic cohesion in the Pseudomonas syringae species complex.</title>
        <authorList>
            <person name="Dillon M."/>
            <person name="Thakur S."/>
            <person name="Almeida R.N.D."/>
            <person name="Weir B.S."/>
            <person name="Guttman D.S."/>
        </authorList>
    </citation>
    <scope>NUCLEOTIDE SEQUENCE [LARGE SCALE GENOMIC DNA]</scope>
    <source>
        <strain evidence="11 12">ICMP 4324</strain>
    </source>
</reference>
<proteinExistence type="predicted"/>
<evidence type="ECO:0000256" key="3">
    <source>
        <dbReference type="ARBA" id="ARBA00012640"/>
    </source>
</evidence>
<evidence type="ECO:0000256" key="1">
    <source>
        <dbReference type="ARBA" id="ARBA00001946"/>
    </source>
</evidence>
<dbReference type="InterPro" id="IPR036412">
    <property type="entry name" value="HAD-like_sf"/>
</dbReference>
<dbReference type="InterPro" id="IPR023214">
    <property type="entry name" value="HAD_sf"/>
</dbReference>
<evidence type="ECO:0000256" key="5">
    <source>
        <dbReference type="ARBA" id="ARBA00022723"/>
    </source>
</evidence>
<dbReference type="Proteomes" id="UP000276829">
    <property type="component" value="Unassembled WGS sequence"/>
</dbReference>
<dbReference type="EC" id="3.1.3.3" evidence="3"/>
<evidence type="ECO:0000256" key="4">
    <source>
        <dbReference type="ARBA" id="ARBA00022605"/>
    </source>
</evidence>
<dbReference type="SUPFAM" id="SSF56784">
    <property type="entry name" value="HAD-like"/>
    <property type="match status" value="1"/>
</dbReference>
<dbReference type="GO" id="GO:0005737">
    <property type="term" value="C:cytoplasm"/>
    <property type="evidence" value="ECO:0007669"/>
    <property type="project" value="TreeGrafter"/>
</dbReference>
<comment type="cofactor">
    <cofactor evidence="1">
        <name>Mg(2+)</name>
        <dbReference type="ChEBI" id="CHEBI:18420"/>
    </cofactor>
</comment>
<evidence type="ECO:0000256" key="8">
    <source>
        <dbReference type="ARBA" id="ARBA00023299"/>
    </source>
</evidence>
<comment type="pathway">
    <text evidence="2">Amino-acid biosynthesis; L-serine biosynthesis; L-serine from 3-phospho-D-glycerate: step 3/3.</text>
</comment>
<evidence type="ECO:0000256" key="9">
    <source>
        <dbReference type="ARBA" id="ARBA00048138"/>
    </source>
</evidence>
<name>A0A3M4YJ51_PSESG</name>
<dbReference type="NCBIfam" id="TIGR01488">
    <property type="entry name" value="HAD-SF-IB"/>
    <property type="match status" value="1"/>
</dbReference>
<dbReference type="AlphaFoldDB" id="A0A3M4YJ51"/>
<dbReference type="PANTHER" id="PTHR43344:SF2">
    <property type="entry name" value="PHOSPHOSERINE PHOSPHATASE"/>
    <property type="match status" value="1"/>
</dbReference>
<dbReference type="GO" id="GO:0006564">
    <property type="term" value="P:L-serine biosynthetic process"/>
    <property type="evidence" value="ECO:0007669"/>
    <property type="project" value="UniProtKB-KW"/>
</dbReference>
<dbReference type="InterPro" id="IPR050582">
    <property type="entry name" value="HAD-like_SerB"/>
</dbReference>
<comment type="catalytic activity">
    <reaction evidence="9">
        <text>O-phospho-L-serine + H2O = L-serine + phosphate</text>
        <dbReference type="Rhea" id="RHEA:21208"/>
        <dbReference type="ChEBI" id="CHEBI:15377"/>
        <dbReference type="ChEBI" id="CHEBI:33384"/>
        <dbReference type="ChEBI" id="CHEBI:43474"/>
        <dbReference type="ChEBI" id="CHEBI:57524"/>
        <dbReference type="EC" id="3.1.3.3"/>
    </reaction>
</comment>
<keyword evidence="8" id="KW-0718">Serine biosynthesis</keyword>
<comment type="catalytic activity">
    <reaction evidence="10">
        <text>O-phospho-D-serine + H2O = D-serine + phosphate</text>
        <dbReference type="Rhea" id="RHEA:24873"/>
        <dbReference type="ChEBI" id="CHEBI:15377"/>
        <dbReference type="ChEBI" id="CHEBI:35247"/>
        <dbReference type="ChEBI" id="CHEBI:43474"/>
        <dbReference type="ChEBI" id="CHEBI:58680"/>
        <dbReference type="EC" id="3.1.3.3"/>
    </reaction>
</comment>